<dbReference type="EMBL" id="CP016809">
    <property type="protein sequence ID" value="ANY74957.1"/>
    <property type="molecule type" value="Genomic_DNA"/>
</dbReference>
<accession>A0A1B2E4Y0</accession>
<evidence type="ECO:0000313" key="2">
    <source>
        <dbReference type="EMBL" id="ANY74957.1"/>
    </source>
</evidence>
<feature type="domain" description="Glycoside hydrolase 123 catalytic" evidence="1">
    <location>
        <begin position="172"/>
        <end position="501"/>
    </location>
</feature>
<reference evidence="2" key="1">
    <citation type="submission" date="2016-08" db="EMBL/GenBank/DDBJ databases">
        <title>Complete Genome Seqeunce of Paenibacillus sp. nov. IHBB 9852 from high altitute lake of Indian trans-Himalayas.</title>
        <authorList>
            <person name="Kiran S."/>
            <person name="Swarnkar M.K."/>
            <person name="Rana A."/>
            <person name="Tewari R."/>
            <person name="Gulati A."/>
        </authorList>
    </citation>
    <scope>NUCLEOTIDE SEQUENCE [LARGE SCALE GENOMIC DNA]</scope>
    <source>
        <strain evidence="2">IHBB 9852</strain>
    </source>
</reference>
<evidence type="ECO:0000259" key="1">
    <source>
        <dbReference type="Pfam" id="PF13320"/>
    </source>
</evidence>
<sequence>MNDSGLETRALSSLSKVFADSELNDPPYRRTSALRREIVAFQTAYRTRERQRDMRVEAKAPEGLSVSVYSVGLVPSEFPIYPDHDGHILRSTPGLYPDPLYPLDPENRVHSPGNQWRSVWLEVQVTERAEPGIHAIEVIFYSQHGDELGGERFEVDVIPASLPKQQLIRTEWFHCDGLAQFYGVEVFSEEHWRLIERYVETAAEHGINMLLTPLFTPPLDTAVGGERLTVQLVDVEKSGDGYAFGFDKLERWIKMGLRLGIEYFEFSHLFTQWGAAHAPKIMVREDGETKRLFGWDTDALGAEYREFLTRFLKELVQLIRVLGIEDRIFFHVSDEPHLEHLETYRKAAEMMDEAVGDYPRIDALSDYAFYKEGLVPNPIPATDKLQPFLESGVAPLWTYYCCSQYKQVANRFFTFPSERNRILGLQLYKYRIKGFLHWGFNFWNSQYSKRPVNPYLTTDADIGYPSGDAFLVYPGEDGPVCSLRIKVFREALQDLRALELLEQTIGRDEVLNMIEGALEAPLSFEQYPRDAGWLLDIRSTLNEQIKASMMER</sequence>
<dbReference type="KEGG" id="pib:BBD41_21645"/>
<dbReference type="AlphaFoldDB" id="A0A1B2E4Y0"/>
<dbReference type="InterPro" id="IPR025150">
    <property type="entry name" value="GH123_cat"/>
</dbReference>
<dbReference type="Pfam" id="PF13320">
    <property type="entry name" value="GH123_cat"/>
    <property type="match status" value="1"/>
</dbReference>
<organism evidence="2">
    <name type="scientific">Paenibacillus ihbetae</name>
    <dbReference type="NCBI Taxonomy" id="1870820"/>
    <lineage>
        <taxon>Bacteria</taxon>
        <taxon>Bacillati</taxon>
        <taxon>Bacillota</taxon>
        <taxon>Bacilli</taxon>
        <taxon>Bacillales</taxon>
        <taxon>Paenibacillaceae</taxon>
        <taxon>Paenibacillus</taxon>
    </lineage>
</organism>
<protein>
    <recommendedName>
        <fullName evidence="1">Glycoside hydrolase 123 catalytic domain-containing protein</fullName>
    </recommendedName>
</protein>
<dbReference type="RefSeq" id="WP_099478713.1">
    <property type="nucleotide sequence ID" value="NZ_CP016809.1"/>
</dbReference>
<name>A0A1B2E4Y0_9BACL</name>
<proteinExistence type="predicted"/>
<gene>
    <name evidence="2" type="ORF">BBD41_21645</name>
</gene>